<accession>A0AAJ5W4R6</accession>
<dbReference type="InterPro" id="IPR036116">
    <property type="entry name" value="FN3_sf"/>
</dbReference>
<evidence type="ECO:0000256" key="1">
    <source>
        <dbReference type="SAM" id="SignalP"/>
    </source>
</evidence>
<dbReference type="Pfam" id="PF16318">
    <property type="entry name" value="DUF4957"/>
    <property type="match status" value="1"/>
</dbReference>
<proteinExistence type="predicted"/>
<organism evidence="3 4">
    <name type="scientific">Candidatus Pedobacter colombiensis</name>
    <dbReference type="NCBI Taxonomy" id="3121371"/>
    <lineage>
        <taxon>Bacteria</taxon>
        <taxon>Pseudomonadati</taxon>
        <taxon>Bacteroidota</taxon>
        <taxon>Sphingobacteriia</taxon>
        <taxon>Sphingobacteriales</taxon>
        <taxon>Sphingobacteriaceae</taxon>
        <taxon>Pedobacter</taxon>
    </lineage>
</organism>
<feature type="signal peptide" evidence="1">
    <location>
        <begin position="1"/>
        <end position="26"/>
    </location>
</feature>
<reference evidence="3" key="1">
    <citation type="submission" date="2023-03" db="EMBL/GenBank/DDBJ databases">
        <title>Andean soil-derived lignocellulolytic bacterial consortium as a source of novel taxa and putative plastic-active enzymes.</title>
        <authorList>
            <person name="Diaz-Garcia L."/>
            <person name="Chuvochina M."/>
            <person name="Feuerriegel G."/>
            <person name="Bunk B."/>
            <person name="Sproer C."/>
            <person name="Streit W.R."/>
            <person name="Rodriguez L.M."/>
            <person name="Overmann J."/>
            <person name="Jimenez D.J."/>
        </authorList>
    </citation>
    <scope>NUCLEOTIDE SEQUENCE</scope>
    <source>
        <strain evidence="3">MAG 3858</strain>
    </source>
</reference>
<dbReference type="InterPro" id="IPR011050">
    <property type="entry name" value="Pectin_lyase_fold/virulence"/>
</dbReference>
<dbReference type="SUPFAM" id="SSF51126">
    <property type="entry name" value="Pectin lyase-like"/>
    <property type="match status" value="1"/>
</dbReference>
<gene>
    <name evidence="3" type="ORF">P0Y49_16990</name>
</gene>
<feature type="chain" id="PRO_5042558462" evidence="1">
    <location>
        <begin position="27"/>
        <end position="561"/>
    </location>
</feature>
<dbReference type="InterPro" id="IPR032530">
    <property type="entry name" value="DUF4957"/>
</dbReference>
<sequence length="561" mass="60772">MNFISKYKKIAQWSVLLLVICFTACKKPMGGIEDPSLNRAFTPSGLSVRAVKDSAIFKWNMPVYGSGKALKYTLELAKDSLFSNIDYSVVTDTTGAVILDPEIALNTRYFYRIKVNEYKGTAPSMYLSSLTAFRLTGQQYFRVIRDFEITENTALFHWYQNANTAGLTKIVLTPGLTNPSPITTEITSTDIAAGMKTITGLSPDTKYTVQLFAGNKSKGILNITTAKPVTFTTILSPTDNLATAITAAANGDVIGLNPGTYNLTGITYITQKSITIRSVANNPATTIIKSREINLVGDSAGVSLAGIEFDGNYSGTTYGTAFMQLMGTQATTGAKAAFKAVKIENCVIHDYLRCIFRGNYGTAANDQKIESVSINNSRIYNVDQTNVQGYYMFSLEKLLISKLSFTKSTFYNLGQGMINMGTNLTSTVVPAISLDYCTFNNFGGNSKYAFIDANANKIVFTFNNSIVANTPLSGSIQAAAFRASATGNVLTFSNNNYFNLRLTAGGPTITLTGLTQANDISIDLGWTAATTNFKLVELPEFNKVFSASSNGSTVGDPRWAY</sequence>
<protein>
    <submittedName>
        <fullName evidence="3">DUF4957 domain-containing protein</fullName>
    </submittedName>
</protein>
<evidence type="ECO:0000313" key="4">
    <source>
        <dbReference type="Proteomes" id="UP001214530"/>
    </source>
</evidence>
<feature type="domain" description="DUF4957" evidence="2">
    <location>
        <begin position="259"/>
        <end position="412"/>
    </location>
</feature>
<name>A0AAJ5W4R6_9SPHI</name>
<evidence type="ECO:0000313" key="3">
    <source>
        <dbReference type="EMBL" id="WEK18488.1"/>
    </source>
</evidence>
<keyword evidence="1" id="KW-0732">Signal</keyword>
<dbReference type="AlphaFoldDB" id="A0AAJ5W4R6"/>
<dbReference type="EMBL" id="CP119313">
    <property type="protein sequence ID" value="WEK18488.1"/>
    <property type="molecule type" value="Genomic_DNA"/>
</dbReference>
<dbReference type="Proteomes" id="UP001214530">
    <property type="component" value="Chromosome"/>
</dbReference>
<evidence type="ECO:0000259" key="2">
    <source>
        <dbReference type="Pfam" id="PF16318"/>
    </source>
</evidence>
<dbReference type="SUPFAM" id="SSF49265">
    <property type="entry name" value="Fibronectin type III"/>
    <property type="match status" value="1"/>
</dbReference>